<evidence type="ECO:0000313" key="2">
    <source>
        <dbReference type="EMBL" id="KAF2105387.1"/>
    </source>
</evidence>
<evidence type="ECO:0000313" key="3">
    <source>
        <dbReference type="Proteomes" id="UP000799770"/>
    </source>
</evidence>
<feature type="compositionally biased region" description="Polar residues" evidence="1">
    <location>
        <begin position="317"/>
        <end position="333"/>
    </location>
</feature>
<dbReference type="Gene3D" id="1.25.40.10">
    <property type="entry name" value="Tetratricopeptide repeat domain"/>
    <property type="match status" value="4"/>
</dbReference>
<dbReference type="Proteomes" id="UP000799770">
    <property type="component" value="Unassembled WGS sequence"/>
</dbReference>
<name>A0A6A5YGE1_9PLEO</name>
<dbReference type="InterPro" id="IPR011990">
    <property type="entry name" value="TPR-like_helical_dom_sf"/>
</dbReference>
<proteinExistence type="predicted"/>
<dbReference type="SMART" id="SM00028">
    <property type="entry name" value="TPR"/>
    <property type="match status" value="4"/>
</dbReference>
<feature type="region of interest" description="Disordered" evidence="1">
    <location>
        <begin position="1239"/>
        <end position="1264"/>
    </location>
</feature>
<feature type="region of interest" description="Disordered" evidence="1">
    <location>
        <begin position="271"/>
        <end position="333"/>
    </location>
</feature>
<protein>
    <recommendedName>
        <fullName evidence="4">Tetratricopeptide repeat-domain-containing protein</fullName>
    </recommendedName>
</protein>
<organism evidence="2 3">
    <name type="scientific">Lophiotrema nucula</name>
    <dbReference type="NCBI Taxonomy" id="690887"/>
    <lineage>
        <taxon>Eukaryota</taxon>
        <taxon>Fungi</taxon>
        <taxon>Dikarya</taxon>
        <taxon>Ascomycota</taxon>
        <taxon>Pezizomycotina</taxon>
        <taxon>Dothideomycetes</taxon>
        <taxon>Pleosporomycetidae</taxon>
        <taxon>Pleosporales</taxon>
        <taxon>Lophiotremataceae</taxon>
        <taxon>Lophiotrema</taxon>
    </lineage>
</organism>
<evidence type="ECO:0000256" key="1">
    <source>
        <dbReference type="SAM" id="MobiDB-lite"/>
    </source>
</evidence>
<dbReference type="SUPFAM" id="SSF48452">
    <property type="entry name" value="TPR-like"/>
    <property type="match status" value="4"/>
</dbReference>
<dbReference type="PANTHER" id="PTHR46082">
    <property type="entry name" value="ATP/GTP-BINDING PROTEIN-RELATED"/>
    <property type="match status" value="1"/>
</dbReference>
<dbReference type="EMBL" id="ML977382">
    <property type="protein sequence ID" value="KAF2105387.1"/>
    <property type="molecule type" value="Genomic_DNA"/>
</dbReference>
<dbReference type="OrthoDB" id="5986190at2759"/>
<sequence length="1264" mass="140327">MQKVWLKRSLRTFETLSLQAGRDSVKQSTAPEYHIIFAHGLNEDSPREWAAFRAWLMNLSGSNIITHATVHVFGFCTSSLLQQGDMRFSELSTVLARDVMRLWREGYQSDPAGPEGAIRNLRQLIFIGHGPAGWIIQGTVATFSFTSSLEFSGIIGIIFWGLPAIQNEEQWTAYSSQYLRSRSKRPSTSGQLNFEIVNQATSNFDLLQESKLSIPVERTLSAPPVPIGPSRSKLIRARFFPFPARSGTKKLGFPLSDDSTGKEIAIMVQKFSDQDAKRPAPRLPEASNKVGPSNAAKTTDKNEGSLDDLTDRVPSIMPTSRNELPTDAPQNRSDAATVDVLAKPDGHASSRSTTPEPTSQLVGSEIALGIEPSLLDHARLARRYAQKGLHKHARAIFEDVLERSSKSSSDSTRLDEGVRPNDVSRVEFLISIKYELAVLSLDKGDFRAAQDELKRLEMQALRMLGSSHPKLWEIWCSQGVLLDKIGDYQPAFERFSGALKIIEKSPTKADLFDNAAVHQIQLSLRSCQALAQVHRAQFQEALDLSLQVVSDGEDFCNAATQEAEKQERGLFRCSLQATRAFILASCGRYNEARLLNATVLEDKTLTLGLTHPSTLESSTLQALLLLTGGELKEAEQCCQSTILRLQSALGKSHLATLQALEVRVSLYEVQSRLTEALSQADHLLTLSNETLGQLTRNKHPQILKAMAKVAAVHAVRGELRKALELQKDVIEASRTVFGPLHPLTLGFCADLAKFQLTRGDMTRAKQSAWELFNLLRGYSTLAHDPEMTISRLGSLSEDIAEPLGSAMTSSAGSSLIGDEYSQYFCRSMRYLAICEREDISGDLSASIMVLNLLRKFQQQNSVNDIDSQSIAYDIAVAQRMYADFEGAMNTLSDLVESRENNLGEDHPETILTRLQLNIVQFLVGIESRIEDQEKLLLRVARLLGNDHVDTIDARCDLAMMLHASGYLEQADIHQSEALLAQLRNTLPGNTPDLGEVRSSKANLLYDSTTILGDILHLLLKLALGKGSRSTQQAPVLLHPARTLSSLERLAKIKAELGQWDNAIELQERLLQLQTQLVVPETIILNTRHDMALFYQNQADVCEDIGARDDSLMQAEELYGTVLNRISDLSLQPDSMLICATRTNLASVHFGKGEYKAAKILQKEVRSMLESDEHNRDEHMVIESIFNLALTERALRNFVDARKLLLEAVELSNEKLEKGMQDSLSVELIATLHSWEKEDSPAVTRKDSPRTSWTSRASDALSVIR</sequence>
<gene>
    <name evidence="2" type="ORF">BDV96DRAFT_375433</name>
</gene>
<evidence type="ECO:0008006" key="4">
    <source>
        <dbReference type="Google" id="ProtNLM"/>
    </source>
</evidence>
<dbReference type="Pfam" id="PF13374">
    <property type="entry name" value="TPR_10"/>
    <property type="match status" value="1"/>
</dbReference>
<dbReference type="PANTHER" id="PTHR46082:SF6">
    <property type="entry name" value="AAA+ ATPASE DOMAIN-CONTAINING PROTEIN-RELATED"/>
    <property type="match status" value="1"/>
</dbReference>
<reference evidence="2" key="1">
    <citation type="journal article" date="2020" name="Stud. Mycol.">
        <title>101 Dothideomycetes genomes: a test case for predicting lifestyles and emergence of pathogens.</title>
        <authorList>
            <person name="Haridas S."/>
            <person name="Albert R."/>
            <person name="Binder M."/>
            <person name="Bloem J."/>
            <person name="Labutti K."/>
            <person name="Salamov A."/>
            <person name="Andreopoulos B."/>
            <person name="Baker S."/>
            <person name="Barry K."/>
            <person name="Bills G."/>
            <person name="Bluhm B."/>
            <person name="Cannon C."/>
            <person name="Castanera R."/>
            <person name="Culley D."/>
            <person name="Daum C."/>
            <person name="Ezra D."/>
            <person name="Gonzalez J."/>
            <person name="Henrissat B."/>
            <person name="Kuo A."/>
            <person name="Liang C."/>
            <person name="Lipzen A."/>
            <person name="Lutzoni F."/>
            <person name="Magnuson J."/>
            <person name="Mondo S."/>
            <person name="Nolan M."/>
            <person name="Ohm R."/>
            <person name="Pangilinan J."/>
            <person name="Park H.-J."/>
            <person name="Ramirez L."/>
            <person name="Alfaro M."/>
            <person name="Sun H."/>
            <person name="Tritt A."/>
            <person name="Yoshinaga Y."/>
            <person name="Zwiers L.-H."/>
            <person name="Turgeon B."/>
            <person name="Goodwin S."/>
            <person name="Spatafora J."/>
            <person name="Crous P."/>
            <person name="Grigoriev I."/>
        </authorList>
    </citation>
    <scope>NUCLEOTIDE SEQUENCE</scope>
    <source>
        <strain evidence="2">CBS 627.86</strain>
    </source>
</reference>
<dbReference type="AlphaFoldDB" id="A0A6A5YGE1"/>
<keyword evidence="3" id="KW-1185">Reference proteome</keyword>
<feature type="compositionally biased region" description="Basic and acidic residues" evidence="1">
    <location>
        <begin position="1239"/>
        <end position="1248"/>
    </location>
</feature>
<dbReference type="InterPro" id="IPR019734">
    <property type="entry name" value="TPR_rpt"/>
</dbReference>
<dbReference type="InterPro" id="IPR053137">
    <property type="entry name" value="NLR-like"/>
</dbReference>
<accession>A0A6A5YGE1</accession>